<evidence type="ECO:0000256" key="1">
    <source>
        <dbReference type="ARBA" id="ARBA00000085"/>
    </source>
</evidence>
<keyword evidence="4" id="KW-0418">Kinase</keyword>
<dbReference type="PANTHER" id="PTHR43065">
    <property type="entry name" value="SENSOR HISTIDINE KINASE"/>
    <property type="match status" value="1"/>
</dbReference>
<keyword evidence="3" id="KW-0597">Phosphoprotein</keyword>
<comment type="caution">
    <text evidence="8">The sequence shown here is derived from an EMBL/GenBank/DDBJ whole genome shotgun (WGS) entry which is preliminary data.</text>
</comment>
<dbReference type="Gene3D" id="3.30.565.10">
    <property type="entry name" value="Histidine kinase-like ATPase, C-terminal domain"/>
    <property type="match status" value="1"/>
</dbReference>
<proteinExistence type="predicted"/>
<feature type="coiled-coil region" evidence="6">
    <location>
        <begin position="224"/>
        <end position="251"/>
    </location>
</feature>
<dbReference type="PROSITE" id="PS50109">
    <property type="entry name" value="HIS_KIN"/>
    <property type="match status" value="1"/>
</dbReference>
<keyword evidence="6" id="KW-0175">Coiled coil</keyword>
<dbReference type="Proteomes" id="UP000641646">
    <property type="component" value="Unassembled WGS sequence"/>
</dbReference>
<evidence type="ECO:0000313" key="8">
    <source>
        <dbReference type="EMBL" id="MBD2186197.1"/>
    </source>
</evidence>
<organism evidence="8 9">
    <name type="scientific">Aerosakkonema funiforme FACHB-1375</name>
    <dbReference type="NCBI Taxonomy" id="2949571"/>
    <lineage>
        <taxon>Bacteria</taxon>
        <taxon>Bacillati</taxon>
        <taxon>Cyanobacteriota</taxon>
        <taxon>Cyanophyceae</taxon>
        <taxon>Oscillatoriophycideae</taxon>
        <taxon>Aerosakkonematales</taxon>
        <taxon>Aerosakkonemataceae</taxon>
        <taxon>Aerosakkonema</taxon>
    </lineage>
</organism>
<dbReference type="EC" id="2.7.13.3" evidence="2"/>
<sequence length="525" mass="57770">MARCQCLNLETRYSQLLAPILQQKRSTLSVNETVFATAKVTSTSSSSSISDSLDLATILKASQTISGEIELEKLLSSLLSIEIENAGADKCVLMLSESGNLLVRGLAKLELNNDENSEVDRFSIVTTRQPVEESIDIPLGLINTVKRSLKPVVISDATIHPQLINESYIQQQQTKSILCSPILHQGKLLGVLYLENNLAMGAFNNERVQLLNLLSAQAAISLENARLYERSQQYSQQLEQALHDLQQTQLQMIQSEKMSALGNLVAGVAHEINNPVGFISGNLNGTKSSVRDLVEHLNLYRTQASAAEIADHAEEIDLEYLIEDVTKIIDSMQLGCDRLRNISTSLRIFSRSDQDYKVPFNLHEGIDSTILILKHRLKTNEQRPAIKVITNYGDLPRIECFPGQINQVFMNIIANAIDAIDESNIGRSFAEIKAKPNLITITTYAEKEQVKIAIADNGRGMSEEVKSKIFDHLFTTKAVGKGTGLGLAIARQIVVEKHGGSIDCASQPGEGTAFTIYLPIKTKNA</sequence>
<dbReference type="Gene3D" id="3.30.450.40">
    <property type="match status" value="1"/>
</dbReference>
<dbReference type="InterPro" id="IPR036890">
    <property type="entry name" value="HATPase_C_sf"/>
</dbReference>
<protein>
    <recommendedName>
        <fullName evidence="2">histidine kinase</fullName>
        <ecNumber evidence="2">2.7.13.3</ecNumber>
    </recommendedName>
</protein>
<evidence type="ECO:0000256" key="2">
    <source>
        <dbReference type="ARBA" id="ARBA00012438"/>
    </source>
</evidence>
<dbReference type="CDD" id="cd00082">
    <property type="entry name" value="HisKA"/>
    <property type="match status" value="1"/>
</dbReference>
<evidence type="ECO:0000256" key="5">
    <source>
        <dbReference type="ARBA" id="ARBA00023012"/>
    </source>
</evidence>
<accession>A0A926VLL7</accession>
<dbReference type="AlphaFoldDB" id="A0A926VLL7"/>
<dbReference type="SMART" id="SM00387">
    <property type="entry name" value="HATPase_c"/>
    <property type="match status" value="1"/>
</dbReference>
<gene>
    <name evidence="8" type="ORF">H6G03_34940</name>
</gene>
<dbReference type="Pfam" id="PF01590">
    <property type="entry name" value="GAF"/>
    <property type="match status" value="1"/>
</dbReference>
<name>A0A926VLL7_9CYAN</name>
<evidence type="ECO:0000256" key="3">
    <source>
        <dbReference type="ARBA" id="ARBA00022553"/>
    </source>
</evidence>
<dbReference type="PRINTS" id="PR00344">
    <property type="entry name" value="BCTRLSENSOR"/>
</dbReference>
<reference evidence="8" key="1">
    <citation type="journal article" date="2015" name="ISME J.">
        <title>Draft Genome Sequence of Streptomyces incarnatus NRRL8089, which Produces the Nucleoside Antibiotic Sinefungin.</title>
        <authorList>
            <person name="Oshima K."/>
            <person name="Hattori M."/>
            <person name="Shimizu H."/>
            <person name="Fukuda K."/>
            <person name="Nemoto M."/>
            <person name="Inagaki K."/>
            <person name="Tamura T."/>
        </authorList>
    </citation>
    <scope>NUCLEOTIDE SEQUENCE</scope>
    <source>
        <strain evidence="8">FACHB-1375</strain>
    </source>
</reference>
<dbReference type="InterPro" id="IPR005467">
    <property type="entry name" value="His_kinase_dom"/>
</dbReference>
<evidence type="ECO:0000256" key="4">
    <source>
        <dbReference type="ARBA" id="ARBA00022777"/>
    </source>
</evidence>
<dbReference type="InterPro" id="IPR003018">
    <property type="entry name" value="GAF"/>
</dbReference>
<dbReference type="InterPro" id="IPR004358">
    <property type="entry name" value="Sig_transdc_His_kin-like_C"/>
</dbReference>
<dbReference type="InterPro" id="IPR003661">
    <property type="entry name" value="HisK_dim/P_dom"/>
</dbReference>
<keyword evidence="5" id="KW-0902">Two-component regulatory system</keyword>
<dbReference type="SUPFAM" id="SSF55781">
    <property type="entry name" value="GAF domain-like"/>
    <property type="match status" value="1"/>
</dbReference>
<dbReference type="Pfam" id="PF02518">
    <property type="entry name" value="HATPase_c"/>
    <property type="match status" value="1"/>
</dbReference>
<keyword evidence="9" id="KW-1185">Reference proteome</keyword>
<feature type="domain" description="Histidine kinase" evidence="7">
    <location>
        <begin position="267"/>
        <end position="522"/>
    </location>
</feature>
<evidence type="ECO:0000259" key="7">
    <source>
        <dbReference type="PROSITE" id="PS50109"/>
    </source>
</evidence>
<dbReference type="PANTHER" id="PTHR43065:SF50">
    <property type="entry name" value="HISTIDINE KINASE"/>
    <property type="match status" value="1"/>
</dbReference>
<comment type="catalytic activity">
    <reaction evidence="1">
        <text>ATP + protein L-histidine = ADP + protein N-phospho-L-histidine.</text>
        <dbReference type="EC" id="2.7.13.3"/>
    </reaction>
</comment>
<keyword evidence="4" id="KW-0808">Transferase</keyword>
<dbReference type="GO" id="GO:0000155">
    <property type="term" value="F:phosphorelay sensor kinase activity"/>
    <property type="evidence" value="ECO:0007669"/>
    <property type="project" value="InterPro"/>
</dbReference>
<dbReference type="InterPro" id="IPR036097">
    <property type="entry name" value="HisK_dim/P_sf"/>
</dbReference>
<dbReference type="InterPro" id="IPR029016">
    <property type="entry name" value="GAF-like_dom_sf"/>
</dbReference>
<dbReference type="InterPro" id="IPR003594">
    <property type="entry name" value="HATPase_dom"/>
</dbReference>
<dbReference type="SUPFAM" id="SSF55874">
    <property type="entry name" value="ATPase domain of HSP90 chaperone/DNA topoisomerase II/histidine kinase"/>
    <property type="match status" value="1"/>
</dbReference>
<dbReference type="EMBL" id="JACJPW010000175">
    <property type="protein sequence ID" value="MBD2186197.1"/>
    <property type="molecule type" value="Genomic_DNA"/>
</dbReference>
<dbReference type="SUPFAM" id="SSF47384">
    <property type="entry name" value="Homodimeric domain of signal transducing histidine kinase"/>
    <property type="match status" value="1"/>
</dbReference>
<evidence type="ECO:0000313" key="9">
    <source>
        <dbReference type="Proteomes" id="UP000641646"/>
    </source>
</evidence>
<evidence type="ECO:0000256" key="6">
    <source>
        <dbReference type="SAM" id="Coils"/>
    </source>
</evidence>
<dbReference type="Gene3D" id="1.10.287.130">
    <property type="match status" value="1"/>
</dbReference>
<reference evidence="8" key="2">
    <citation type="submission" date="2020-08" db="EMBL/GenBank/DDBJ databases">
        <authorList>
            <person name="Chen M."/>
            <person name="Teng W."/>
            <person name="Zhao L."/>
            <person name="Hu C."/>
            <person name="Zhou Y."/>
            <person name="Han B."/>
            <person name="Song L."/>
            <person name="Shu W."/>
        </authorList>
    </citation>
    <scope>NUCLEOTIDE SEQUENCE</scope>
    <source>
        <strain evidence="8">FACHB-1375</strain>
    </source>
</reference>
<dbReference type="SMART" id="SM00065">
    <property type="entry name" value="GAF"/>
    <property type="match status" value="1"/>
</dbReference>